<accession>A0A502D1Z7</accession>
<evidence type="ECO:0000259" key="3">
    <source>
        <dbReference type="Pfam" id="PF20789"/>
    </source>
</evidence>
<protein>
    <submittedName>
        <fullName evidence="4">Thioesterase family protein</fullName>
    </submittedName>
</protein>
<feature type="region of interest" description="Disordered" evidence="1">
    <location>
        <begin position="17"/>
        <end position="41"/>
    </location>
</feature>
<dbReference type="Pfam" id="PF13622">
    <property type="entry name" value="4HBT_3"/>
    <property type="match status" value="1"/>
</dbReference>
<dbReference type="SUPFAM" id="SSF54637">
    <property type="entry name" value="Thioesterase/thiol ester dehydrase-isomerase"/>
    <property type="match status" value="2"/>
</dbReference>
<dbReference type="Pfam" id="PF20789">
    <property type="entry name" value="4HBT_3C"/>
    <property type="match status" value="1"/>
</dbReference>
<dbReference type="OrthoDB" id="1413770at2"/>
<dbReference type="Gene3D" id="2.40.160.210">
    <property type="entry name" value="Acyl-CoA thioesterase, double hotdog domain"/>
    <property type="match status" value="1"/>
</dbReference>
<organism evidence="4 5">
    <name type="scientific">Pedococcus bigeumensis</name>
    <dbReference type="NCBI Taxonomy" id="433644"/>
    <lineage>
        <taxon>Bacteria</taxon>
        <taxon>Bacillati</taxon>
        <taxon>Actinomycetota</taxon>
        <taxon>Actinomycetes</taxon>
        <taxon>Micrococcales</taxon>
        <taxon>Intrasporangiaceae</taxon>
        <taxon>Pedococcus</taxon>
    </lineage>
</organism>
<dbReference type="EMBL" id="RCZM01000001">
    <property type="protein sequence ID" value="TPG19785.1"/>
    <property type="molecule type" value="Genomic_DNA"/>
</dbReference>
<dbReference type="InterPro" id="IPR029069">
    <property type="entry name" value="HotDog_dom_sf"/>
</dbReference>
<dbReference type="InterPro" id="IPR049450">
    <property type="entry name" value="ACOT8-like_C"/>
</dbReference>
<comment type="caution">
    <text evidence="4">The sequence shown here is derived from an EMBL/GenBank/DDBJ whole genome shotgun (WGS) entry which is preliminary data.</text>
</comment>
<feature type="compositionally biased region" description="Low complexity" evidence="1">
    <location>
        <begin position="17"/>
        <end position="28"/>
    </location>
</feature>
<reference evidence="4 5" key="1">
    <citation type="journal article" date="2019" name="Environ. Microbiol.">
        <title>Species interactions and distinct microbial communities in high Arctic permafrost affected cryosols are associated with the CH4 and CO2 gas fluxes.</title>
        <authorList>
            <person name="Altshuler I."/>
            <person name="Hamel J."/>
            <person name="Turney S."/>
            <person name="Magnuson E."/>
            <person name="Levesque R."/>
            <person name="Greer C."/>
            <person name="Whyte L.G."/>
        </authorList>
    </citation>
    <scope>NUCLEOTIDE SEQUENCE [LARGE SCALE GENOMIC DNA]</scope>
    <source>
        <strain evidence="4 5">S9.3A</strain>
    </source>
</reference>
<evidence type="ECO:0000256" key="1">
    <source>
        <dbReference type="SAM" id="MobiDB-lite"/>
    </source>
</evidence>
<evidence type="ECO:0000313" key="5">
    <source>
        <dbReference type="Proteomes" id="UP000317722"/>
    </source>
</evidence>
<dbReference type="InterPro" id="IPR049449">
    <property type="entry name" value="TesB_ACOT8-like_N"/>
</dbReference>
<evidence type="ECO:0000259" key="2">
    <source>
        <dbReference type="Pfam" id="PF13622"/>
    </source>
</evidence>
<feature type="domain" description="Acyl-CoA thioesterase-like C-terminal" evidence="3">
    <location>
        <begin position="131"/>
        <end position="262"/>
    </location>
</feature>
<proteinExistence type="predicted"/>
<evidence type="ECO:0000313" key="4">
    <source>
        <dbReference type="EMBL" id="TPG19785.1"/>
    </source>
</evidence>
<dbReference type="AlphaFoldDB" id="A0A502D1Z7"/>
<dbReference type="InterPro" id="IPR042171">
    <property type="entry name" value="Acyl-CoA_hotdog"/>
</dbReference>
<dbReference type="RefSeq" id="WP_140736650.1">
    <property type="nucleotide sequence ID" value="NZ_RCZM01000001.1"/>
</dbReference>
<dbReference type="Proteomes" id="UP000317722">
    <property type="component" value="Unassembled WGS sequence"/>
</dbReference>
<feature type="domain" description="Acyl-CoA thioesterase-like N-terminal HotDog" evidence="2">
    <location>
        <begin position="28"/>
        <end position="110"/>
    </location>
</feature>
<gene>
    <name evidence="4" type="ORF">EAH86_00315</name>
</gene>
<sequence length="268" mass="28419">MSPAPGSFYELDEAATGTSTVTATTHTAGPWSPDAQHGGPPMALMAREAQRLGDGSRVVARVTCDLLGPVPVGRLRVDSRVVRPGRSVELVECELVDLTSSRAVARAALWLVPRVEDGPVAGFPTPPPGPPDGVEHGMPQGWHPGYLDAIEWSWVEGGLEQPGPATVWMRPRVTLVPDEPLSPLQRLLVCVDSASGASAALDIRDWQFMNTELTGHLVREAAGEWIGLRAHTTLGGGAVGLAMAEVFDEHGFVGRTAQALLVRPAVQE</sequence>
<name>A0A502D1Z7_9MICO</name>
<keyword evidence="5" id="KW-1185">Reference proteome</keyword>